<organism evidence="3 4">
    <name type="scientific">Actinoplanes lutulentus</name>
    <dbReference type="NCBI Taxonomy" id="1287878"/>
    <lineage>
        <taxon>Bacteria</taxon>
        <taxon>Bacillati</taxon>
        <taxon>Actinomycetota</taxon>
        <taxon>Actinomycetes</taxon>
        <taxon>Micromonosporales</taxon>
        <taxon>Micromonosporaceae</taxon>
        <taxon>Actinoplanes</taxon>
    </lineage>
</organism>
<dbReference type="AlphaFoldDB" id="A0A327Z920"/>
<name>A0A327Z920_9ACTN</name>
<feature type="domain" description="IPT/TIG" evidence="2">
    <location>
        <begin position="32"/>
        <end position="107"/>
    </location>
</feature>
<dbReference type="InterPro" id="IPR014756">
    <property type="entry name" value="Ig_E-set"/>
</dbReference>
<keyword evidence="4" id="KW-1185">Reference proteome</keyword>
<evidence type="ECO:0000313" key="3">
    <source>
        <dbReference type="EMBL" id="RAK27737.1"/>
    </source>
</evidence>
<dbReference type="SUPFAM" id="SSF81296">
    <property type="entry name" value="E set domains"/>
    <property type="match status" value="1"/>
</dbReference>
<accession>A0A327Z920</accession>
<dbReference type="InterPro" id="IPR013783">
    <property type="entry name" value="Ig-like_fold"/>
</dbReference>
<dbReference type="Proteomes" id="UP000249341">
    <property type="component" value="Unassembled WGS sequence"/>
</dbReference>
<feature type="chain" id="PRO_5016429775" evidence="1">
    <location>
        <begin position="28"/>
        <end position="767"/>
    </location>
</feature>
<comment type="caution">
    <text evidence="3">The sequence shown here is derived from an EMBL/GenBank/DDBJ whole genome shotgun (WGS) entry which is preliminary data.</text>
</comment>
<reference evidence="3 4" key="1">
    <citation type="submission" date="2018-06" db="EMBL/GenBank/DDBJ databases">
        <title>Genomic Encyclopedia of Type Strains, Phase III (KMG-III): the genomes of soil and plant-associated and newly described type strains.</title>
        <authorList>
            <person name="Whitman W."/>
        </authorList>
    </citation>
    <scope>NUCLEOTIDE SEQUENCE [LARGE SCALE GENOMIC DNA]</scope>
    <source>
        <strain evidence="3 4">CGMCC 4.7090</strain>
    </source>
</reference>
<dbReference type="EMBL" id="QLMJ01000022">
    <property type="protein sequence ID" value="RAK27737.1"/>
    <property type="molecule type" value="Genomic_DNA"/>
</dbReference>
<dbReference type="RefSeq" id="WP_111653832.1">
    <property type="nucleotide sequence ID" value="NZ_JACHWI010000008.1"/>
</dbReference>
<dbReference type="Gene3D" id="2.60.120.380">
    <property type="match status" value="4"/>
</dbReference>
<evidence type="ECO:0000259" key="2">
    <source>
        <dbReference type="Pfam" id="PF01833"/>
    </source>
</evidence>
<sequence>MLTLSRFVTAVFVLVAMVLMPPGAAMAQLAAPSIDSFSPVVVSGGGTVTVQVSNLDAEPAAVSVTINGAAATVASRTASSLTVTVPSGVGGGKIAVTTPSGTATSSADLFVLPGRVSAADVGGTGRITVGTKTTLSVPAGKTLVRLFDDLLAERFAVLIEANSPSSCTSTFDLRVYDTRLGQTGAVSCFGSNGQLDTMPPVSVPGVRTLIVKNTSSSAATLDVTIYKVPADADLGTLPLDGTAKTVTISNPGQNGYLSFTGTSGQRISVQTSSASAGFGCCYVTWGIYSASGTRIGSSKAGNDFLDAVTLPAAGTYQLRIDPAELRTGSITAQAWAFTTDADLGGLTLDGTAKTVTLSEAGRNGYLTFAGTAGQKVVVQATGLSASLSCCFLTWGLYAADGTLVGALKSGNDFLDTVTLPAAGTYQLRLDPAGVRTGSITVQAWSVTADADLGTLTLDGTAKTVAFTNPGRNGYLSFAGTANQTVTVQASAASAGFGCCYVTWGVYNPDGTRLGSAKSGNDVVQVVLPTAGTYQLRLDPAEARTGTIALAAWTITVDTNFGTLPLDGTAKSVTLSTPGHSGYVSFAGTANQKVSVQVSNASTDLLFYLNWGVYTSGGTLVGTGRVGNDFLESVTLPSAGTYQVRLAPADGRAGSATLNAWTASADLNLGTLTLDAVAKTVSLSTPTVNGYLSFTGTANQTVTINASNATGGLPCCYVTWTIKRPDGTVLATKVGQDAVTLTLPSAGVHQIYIDPAEGRTGSLTFTAS</sequence>
<feature type="signal peptide" evidence="1">
    <location>
        <begin position="1"/>
        <end position="27"/>
    </location>
</feature>
<dbReference type="Gene3D" id="2.60.40.10">
    <property type="entry name" value="Immunoglobulins"/>
    <property type="match status" value="1"/>
</dbReference>
<keyword evidence="1" id="KW-0732">Signal</keyword>
<evidence type="ECO:0000256" key="1">
    <source>
        <dbReference type="SAM" id="SignalP"/>
    </source>
</evidence>
<proteinExistence type="predicted"/>
<evidence type="ECO:0000313" key="4">
    <source>
        <dbReference type="Proteomes" id="UP000249341"/>
    </source>
</evidence>
<protein>
    <submittedName>
        <fullName evidence="3">IPT/TIG domain-containing protein</fullName>
    </submittedName>
</protein>
<dbReference type="InterPro" id="IPR002909">
    <property type="entry name" value="IPT_dom"/>
</dbReference>
<dbReference type="OrthoDB" id="3287675at2"/>
<gene>
    <name evidence="3" type="ORF">B0I29_122120</name>
</gene>
<dbReference type="CDD" id="cd00102">
    <property type="entry name" value="IPT"/>
    <property type="match status" value="1"/>
</dbReference>
<dbReference type="GO" id="GO:0005975">
    <property type="term" value="P:carbohydrate metabolic process"/>
    <property type="evidence" value="ECO:0007669"/>
    <property type="project" value="UniProtKB-ARBA"/>
</dbReference>
<dbReference type="Pfam" id="PF01833">
    <property type="entry name" value="TIG"/>
    <property type="match status" value="1"/>
</dbReference>